<comment type="caution">
    <text evidence="3">The sequence shown here is derived from an EMBL/GenBank/DDBJ whole genome shotgun (WGS) entry which is preliminary data.</text>
</comment>
<accession>A0ABP0SLW2</accession>
<sequence>MVRSCCGAERGAAPCCFGPGGRAAQPKPGHTRCSWCDPDNMQRACGSAGGRARLKQLLRNMTSPIRQRALGKIPCENYAAHFEGEFGPVGGVVAVDDTASQADSLEAELEAVLDELVAAEGLEADLGEAVGAVQPSNPDGVDGASDEEVDIADPQDVVGPLTDSPHVDLAGPVATAAARAGPDTPPARPPCRLRGKQPDPAALVPAMVLHRPAAAGIPMKRPAGRQPWPNERCPGDGVAACVFSTTEAGSSAGVRPRRGETACCFCSCQAFDKATQTPRPKIVQMLRKLLDLDPAIAEKALGRISTWKGDAVASSYRQKIGLQRPGVEWSDLLAHRALLTQDLTEEEQRKYEEAVRRDRRLVRRKVFFPDLLTRQASVAQEQKEVDEIVNQCGPIADLASNDCGLPAPTDPTARMVEQWCKQGSWAMCDQCHSLQPRALQPMDLKRAAKPTISAKVCTACRHGEYVPQLEDVPVPLRGLSAEVVSALRPLDIDTGVYQRAQYGYRIHSSMVTFAWAAQSVKDKIQALGTKAERRSAKAAFQHLLACRDSAYATFHGRHADFLRRHGADAEEKVRKRPLRFLEEEGLECAMWPHLYWHRNLCESVSRAGHEGRRNAKKRKARRHAEERGEDGGSATEETGGSESGEEGPQIEASQLGRVKRGFLRKVFSPIMGYSLDYELLHYVYDLSLWTTVGTKKNIARQYDIPLRLVLSACPWTPQYWRVRHQAVIDMQRQCGNAALFRTRAPYERTFPYHAWVLHEQRLAGCPRLHLAGPETLHQAHVLMELDKAFICGSRGVTGRSDRAWKDHLLAAKPNAAGGQPPQTVLSRVTRLEFQDGKRKRARQAYHGRGTTHSHSLEFLQNKEMIGLEDKIWAHVPPRESDWLLHGLVLDGQRDYRDSGVPVREEPSAWDERLGKALLYHSEEDKALHIRPFFPQTLGITKCHEDVQQPDGNGAVLRYVATYSLKFSDGMDREWLSDHASDYSVARRVLFSYHPLEPEMWLTLAQGRFPQVDYTGSLVELTVPLPSTEKKPKALHNYEQPTWRSESMSFLEFLRKANADGRIIRYIRDAHQQYVLDAVAQAMQATGMSDKSAAQGAQELLRTYRRRVKDEDGAEDVPELASFATFAADQWMVNVMELDAFANNYKPRGEKLVAAGTCSMLNDRYYGQWLVLRRPFRAIADLQAAAPQVSERVPAHYQNFALALCLAPNMWGDDAAIRAQMDLEAHSRATIDTILYKVRAQRSLVRRYLAGELQPDDVVDVVEDADGRAEGRPPQAEPPAPLTESQKRLRRAIQPLVERAISAAQAEGEDELEGILAQARDESKMLFASGPPGTGKTFVLHQEIRRWQARGARVLFVLPTGQLASEMRMAHPHIDVDTFHGGLWFHKDLSEALGILTQYDLVILDEISMLTAEQFDRLMAMWRAADKLPCMVLLGDFWQLPVMDKEARRCDESSQWQRNVKEKLNILRTAIPSQRQLKNIKRGHRAWTSPQPTAYDILQLLRAHPDTTIVTCTRRAAALVNDLAVQVLFRDRHKRSLGTVPCDYEAKVANYTTTGQLRAGPLEAAGVDIFEGQRLFLTRNLDKENGFVNGMPAIVEGYDARSKCLHVVTKLGTSLAVHLYTEEVEGHGRVTYFPVRVGYAGTVQKIQGATLPHITVWLDRPGCRAAAYVALSRVQQDDHYALAGKIGTKHFIPA</sequence>
<dbReference type="Proteomes" id="UP001642464">
    <property type="component" value="Unassembled WGS sequence"/>
</dbReference>
<evidence type="ECO:0000313" key="3">
    <source>
        <dbReference type="EMBL" id="CAK9113396.1"/>
    </source>
</evidence>
<dbReference type="EMBL" id="CAXAMM010044132">
    <property type="protein sequence ID" value="CAK9113396.1"/>
    <property type="molecule type" value="Genomic_DNA"/>
</dbReference>
<name>A0ABP0SLW2_9DINO</name>
<dbReference type="Pfam" id="PF13245">
    <property type="entry name" value="AAA_19"/>
    <property type="match status" value="1"/>
</dbReference>
<evidence type="ECO:0000256" key="1">
    <source>
        <dbReference type="SAM" id="Coils"/>
    </source>
</evidence>
<protein>
    <submittedName>
        <fullName evidence="3">ATP-dependent DNA helicase PIF1 (DNA repair and recombination helicase PIF1) (PIF1/RRM3 DNA helicase-like protein)</fullName>
    </submittedName>
</protein>
<feature type="region of interest" description="Disordered" evidence="2">
    <location>
        <begin position="1265"/>
        <end position="1285"/>
    </location>
</feature>
<feature type="region of interest" description="Disordered" evidence="2">
    <location>
        <begin position="607"/>
        <end position="651"/>
    </location>
</feature>
<dbReference type="InterPro" id="IPR051055">
    <property type="entry name" value="PIF1_helicase"/>
</dbReference>
<dbReference type="Gene3D" id="3.40.50.300">
    <property type="entry name" value="P-loop containing nucleotide triphosphate hydrolases"/>
    <property type="match status" value="1"/>
</dbReference>
<gene>
    <name evidence="3" type="ORF">SCF082_LOCUS52560</name>
</gene>
<evidence type="ECO:0000256" key="2">
    <source>
        <dbReference type="SAM" id="MobiDB-lite"/>
    </source>
</evidence>
<dbReference type="PANTHER" id="PTHR47642:SF5">
    <property type="entry name" value="ATP-DEPENDENT DNA HELICASE"/>
    <property type="match status" value="1"/>
</dbReference>
<dbReference type="InterPro" id="IPR027417">
    <property type="entry name" value="P-loop_NTPase"/>
</dbReference>
<reference evidence="3 4" key="1">
    <citation type="submission" date="2024-02" db="EMBL/GenBank/DDBJ databases">
        <authorList>
            <person name="Chen Y."/>
            <person name="Shah S."/>
            <person name="Dougan E. K."/>
            <person name="Thang M."/>
            <person name="Chan C."/>
        </authorList>
    </citation>
    <scope>NUCLEOTIDE SEQUENCE [LARGE SCALE GENOMIC DNA]</scope>
</reference>
<keyword evidence="1" id="KW-0175">Coiled coil</keyword>
<dbReference type="PANTHER" id="PTHR47642">
    <property type="entry name" value="ATP-DEPENDENT DNA HELICASE"/>
    <property type="match status" value="1"/>
</dbReference>
<dbReference type="SUPFAM" id="SSF52540">
    <property type="entry name" value="P-loop containing nucleoside triphosphate hydrolases"/>
    <property type="match status" value="2"/>
</dbReference>
<evidence type="ECO:0000313" key="4">
    <source>
        <dbReference type="Proteomes" id="UP001642464"/>
    </source>
</evidence>
<keyword evidence="4" id="KW-1185">Reference proteome</keyword>
<proteinExistence type="predicted"/>
<organism evidence="3 4">
    <name type="scientific">Durusdinium trenchii</name>
    <dbReference type="NCBI Taxonomy" id="1381693"/>
    <lineage>
        <taxon>Eukaryota</taxon>
        <taxon>Sar</taxon>
        <taxon>Alveolata</taxon>
        <taxon>Dinophyceae</taxon>
        <taxon>Suessiales</taxon>
        <taxon>Symbiodiniaceae</taxon>
        <taxon>Durusdinium</taxon>
    </lineage>
</organism>
<feature type="non-terminal residue" evidence="3">
    <location>
        <position position="1693"/>
    </location>
</feature>
<feature type="coiled-coil region" evidence="1">
    <location>
        <begin position="95"/>
        <end position="122"/>
    </location>
</feature>